<dbReference type="AlphaFoldDB" id="A0A067LBA5"/>
<keyword evidence="3" id="KW-1185">Reference proteome</keyword>
<gene>
    <name evidence="2" type="ORF">JCGZ_17333</name>
</gene>
<proteinExistence type="predicted"/>
<accession>A0A067LBA5</accession>
<dbReference type="PANTHER" id="PTHR33257:SF46">
    <property type="entry name" value="OVATE FAMILY PROTEIN"/>
    <property type="match status" value="1"/>
</dbReference>
<reference evidence="2 3" key="1">
    <citation type="journal article" date="2014" name="PLoS ONE">
        <title>Global Analysis of Gene Expression Profiles in Physic Nut (Jatropha curcas L.) Seedlings Exposed to Salt Stress.</title>
        <authorList>
            <person name="Zhang L."/>
            <person name="Zhang C."/>
            <person name="Wu P."/>
            <person name="Chen Y."/>
            <person name="Li M."/>
            <person name="Jiang H."/>
            <person name="Wu G."/>
        </authorList>
    </citation>
    <scope>NUCLEOTIDE SEQUENCE [LARGE SCALE GENOMIC DNA]</scope>
    <source>
        <strain evidence="3">cv. GZQX0401</strain>
        <tissue evidence="2">Young leaves</tissue>
    </source>
</reference>
<dbReference type="OrthoDB" id="1741718at2759"/>
<dbReference type="EMBL" id="KK914227">
    <property type="protein sequence ID" value="KDP45726.1"/>
    <property type="molecule type" value="Genomic_DNA"/>
</dbReference>
<feature type="region of interest" description="Disordered" evidence="1">
    <location>
        <begin position="108"/>
        <end position="145"/>
    </location>
</feature>
<protein>
    <submittedName>
        <fullName evidence="2">Uncharacterized protein</fullName>
    </submittedName>
</protein>
<dbReference type="KEGG" id="jcu:105639047"/>
<dbReference type="STRING" id="180498.A0A067LBA5"/>
<evidence type="ECO:0000256" key="1">
    <source>
        <dbReference type="SAM" id="MobiDB-lite"/>
    </source>
</evidence>
<dbReference type="PANTHER" id="PTHR33257">
    <property type="entry name" value="OS05G0165500 PROTEIN"/>
    <property type="match status" value="1"/>
</dbReference>
<sequence>MLTNTSSSNLPPKPLKIKIAEDEDKCLTSQASMEEYYHGKPSVGIPFIWESQPGTPKIKIRENPIPPLTPPPSYFYSSTQKTSIKKNYSKPNLFNNLFPKRSSIRKISLPISPRPSSSSSSSSSSRSSFSSHSSPSSSRTVLVSRSRKSFDSKTMMYEGEQECDSPNSTLCFGIGRGMNVRSQGCYASMIKVLLN</sequence>
<evidence type="ECO:0000313" key="3">
    <source>
        <dbReference type="Proteomes" id="UP000027138"/>
    </source>
</evidence>
<evidence type="ECO:0000313" key="2">
    <source>
        <dbReference type="EMBL" id="KDP45726.1"/>
    </source>
</evidence>
<dbReference type="Proteomes" id="UP000027138">
    <property type="component" value="Unassembled WGS sequence"/>
</dbReference>
<organism evidence="2 3">
    <name type="scientific">Jatropha curcas</name>
    <name type="common">Barbados nut</name>
    <dbReference type="NCBI Taxonomy" id="180498"/>
    <lineage>
        <taxon>Eukaryota</taxon>
        <taxon>Viridiplantae</taxon>
        <taxon>Streptophyta</taxon>
        <taxon>Embryophyta</taxon>
        <taxon>Tracheophyta</taxon>
        <taxon>Spermatophyta</taxon>
        <taxon>Magnoliopsida</taxon>
        <taxon>eudicotyledons</taxon>
        <taxon>Gunneridae</taxon>
        <taxon>Pentapetalae</taxon>
        <taxon>rosids</taxon>
        <taxon>fabids</taxon>
        <taxon>Malpighiales</taxon>
        <taxon>Euphorbiaceae</taxon>
        <taxon>Crotonoideae</taxon>
        <taxon>Jatropheae</taxon>
        <taxon>Jatropha</taxon>
    </lineage>
</organism>
<feature type="compositionally biased region" description="Low complexity" evidence="1">
    <location>
        <begin position="108"/>
        <end position="144"/>
    </location>
</feature>
<name>A0A067LBA5_JATCU</name>